<dbReference type="Proteomes" id="UP000238350">
    <property type="component" value="Unassembled WGS sequence"/>
</dbReference>
<dbReference type="Pfam" id="PF04574">
    <property type="entry name" value="DUF592"/>
    <property type="match status" value="1"/>
</dbReference>
<proteinExistence type="inferred from homology"/>
<feature type="compositionally biased region" description="Acidic residues" evidence="13">
    <location>
        <begin position="65"/>
        <end position="75"/>
    </location>
</feature>
<comment type="similarity">
    <text evidence="3">Belongs to the sirtuin family. Class I subfamily.</text>
</comment>
<feature type="binding site" evidence="12">
    <location>
        <position position="341"/>
    </location>
    <ligand>
        <name>Zn(2+)</name>
        <dbReference type="ChEBI" id="CHEBI:29105"/>
    </ligand>
</feature>
<evidence type="ECO:0000256" key="6">
    <source>
        <dbReference type="ARBA" id="ARBA00022723"/>
    </source>
</evidence>
<dbReference type="Gene3D" id="3.30.1600.10">
    <property type="entry name" value="SIR2/SIRT2 'Small Domain"/>
    <property type="match status" value="1"/>
</dbReference>
<dbReference type="InterPro" id="IPR050134">
    <property type="entry name" value="NAD-dep_sirtuin_deacylases"/>
</dbReference>
<comment type="cofactor">
    <cofactor evidence="1">
        <name>Zn(2+)</name>
        <dbReference type="ChEBI" id="CHEBI:29105"/>
    </cofactor>
</comment>
<dbReference type="GO" id="GO:0046872">
    <property type="term" value="F:metal ion binding"/>
    <property type="evidence" value="ECO:0007669"/>
    <property type="project" value="UniProtKB-KW"/>
</dbReference>
<dbReference type="EMBL" id="NDIQ01000021">
    <property type="protein sequence ID" value="PRT54390.1"/>
    <property type="molecule type" value="Genomic_DNA"/>
</dbReference>
<evidence type="ECO:0000256" key="8">
    <source>
        <dbReference type="ARBA" id="ARBA00023015"/>
    </source>
</evidence>
<feature type="compositionally biased region" description="Polar residues" evidence="13">
    <location>
        <begin position="521"/>
        <end position="536"/>
    </location>
</feature>
<keyword evidence="5" id="KW-0808">Transferase</keyword>
<evidence type="ECO:0000256" key="5">
    <source>
        <dbReference type="ARBA" id="ARBA00022679"/>
    </source>
</evidence>
<dbReference type="GO" id="GO:0070403">
    <property type="term" value="F:NAD+ binding"/>
    <property type="evidence" value="ECO:0007669"/>
    <property type="project" value="InterPro"/>
</dbReference>
<feature type="domain" description="Deacetylase sirtuin-type" evidence="14">
    <location>
        <begin position="179"/>
        <end position="454"/>
    </location>
</feature>
<accession>A0A2T0FHC9</accession>
<feature type="region of interest" description="Disordered" evidence="13">
    <location>
        <begin position="35"/>
        <end position="75"/>
    </location>
</feature>
<dbReference type="PANTHER" id="PTHR11085:SF9">
    <property type="entry name" value="NAD-DEPENDENT PROTEIN DEACETYLASE SIRTUIN-1"/>
    <property type="match status" value="1"/>
</dbReference>
<dbReference type="AlphaFoldDB" id="A0A2T0FHC9"/>
<name>A0A2T0FHC9_9ASCO</name>
<feature type="binding site" evidence="12">
    <location>
        <position position="317"/>
    </location>
    <ligand>
        <name>Zn(2+)</name>
        <dbReference type="ChEBI" id="CHEBI:29105"/>
    </ligand>
</feature>
<keyword evidence="9" id="KW-0520">NAD</keyword>
<evidence type="ECO:0000256" key="4">
    <source>
        <dbReference type="ARBA" id="ARBA00022491"/>
    </source>
</evidence>
<keyword evidence="11" id="KW-0539">Nucleus</keyword>
<evidence type="ECO:0000256" key="13">
    <source>
        <dbReference type="SAM" id="MobiDB-lite"/>
    </source>
</evidence>
<dbReference type="GeneID" id="36515758"/>
<feature type="region of interest" description="Disordered" evidence="13">
    <location>
        <begin position="517"/>
        <end position="536"/>
    </location>
</feature>
<dbReference type="InterPro" id="IPR003000">
    <property type="entry name" value="Sirtuin"/>
</dbReference>
<evidence type="ECO:0000256" key="10">
    <source>
        <dbReference type="ARBA" id="ARBA00023163"/>
    </source>
</evidence>
<evidence type="ECO:0000259" key="14">
    <source>
        <dbReference type="PROSITE" id="PS50305"/>
    </source>
</evidence>
<gene>
    <name evidence="15" type="ORF">B9G98_02010</name>
</gene>
<sequence length="536" mass="60020">MDSKRLKTEPEEVDEFAEPIDELMPAQVAESIVSNPNNQDEHLLSILNASSDDDLDQDERGSHSEEEEVDDDEDDWQDELIEEMEKALDYKGESQTPDGVPLLVMPADIVKQIRTDLFTSGPLVFTAKYLIQSREYSPAELLSSLGFRLPLPVVEKYSSSQLALMLQIAMRHVLSKRQRLDSPRTIDQVVELIKNAKNIIVLTGAGISTSLGIPDFRSDNGLYAQLEHLGLTDPQEVFDINLFREDPRIFYSIARKVLPESTKYSPTHRFIKMLDERGKLLRNYTQNIDNLEHYAGLAPEKLVQCHGSFGTARCMSCSKQIPGESIYKEIREGIVPKCPDCAKKRKRMEDDENAYGDESFGVFKPDITFFGEALPDRFEDMLVKQGDARNCDLLICLGTSLKVAPVSEIVKIVGYDVPQIYISRTPARHLNFDVSMLGSCDQAIELLCDLLQWPIDHEMATRPPGMDQNKYPGGTIAGEDGVYKFIPDEQEVKEEVNQEKSIHDAAEEAAEAAIEALEHSSAPSAATTLSHLNPAL</sequence>
<dbReference type="PANTHER" id="PTHR11085">
    <property type="entry name" value="NAD-DEPENDENT PROTEIN DEACYLASE SIRTUIN-5, MITOCHONDRIAL-RELATED"/>
    <property type="match status" value="1"/>
</dbReference>
<dbReference type="RefSeq" id="XP_024664335.1">
    <property type="nucleotide sequence ID" value="XM_024808567.1"/>
</dbReference>
<comment type="subcellular location">
    <subcellularLocation>
        <location evidence="2">Nucleus</location>
    </subcellularLocation>
</comment>
<dbReference type="Pfam" id="PF02146">
    <property type="entry name" value="SIR2"/>
    <property type="match status" value="1"/>
</dbReference>
<dbReference type="InterPro" id="IPR026590">
    <property type="entry name" value="Ssirtuin_cat_dom"/>
</dbReference>
<keyword evidence="6 12" id="KW-0479">Metal-binding</keyword>
<dbReference type="InterPro" id="IPR007654">
    <property type="entry name" value="NAD-dep_histone_deAcase_SIR2_N"/>
</dbReference>
<evidence type="ECO:0000256" key="7">
    <source>
        <dbReference type="ARBA" id="ARBA00022833"/>
    </source>
</evidence>
<evidence type="ECO:0000256" key="9">
    <source>
        <dbReference type="ARBA" id="ARBA00023027"/>
    </source>
</evidence>
<evidence type="ECO:0000313" key="15">
    <source>
        <dbReference type="EMBL" id="PRT54390.1"/>
    </source>
</evidence>
<dbReference type="SUPFAM" id="SSF52467">
    <property type="entry name" value="DHS-like NAD/FAD-binding domain"/>
    <property type="match status" value="1"/>
</dbReference>
<keyword evidence="8" id="KW-0805">Transcription regulation</keyword>
<evidence type="ECO:0000256" key="2">
    <source>
        <dbReference type="ARBA" id="ARBA00004123"/>
    </source>
</evidence>
<evidence type="ECO:0000313" key="16">
    <source>
        <dbReference type="Proteomes" id="UP000238350"/>
    </source>
</evidence>
<organism evidence="15 16">
    <name type="scientific">Wickerhamiella sorbophila</name>
    <dbReference type="NCBI Taxonomy" id="45607"/>
    <lineage>
        <taxon>Eukaryota</taxon>
        <taxon>Fungi</taxon>
        <taxon>Dikarya</taxon>
        <taxon>Ascomycota</taxon>
        <taxon>Saccharomycotina</taxon>
        <taxon>Dipodascomycetes</taxon>
        <taxon>Dipodascales</taxon>
        <taxon>Trichomonascaceae</taxon>
        <taxon>Wickerhamiella</taxon>
    </lineage>
</organism>
<dbReference type="Gene3D" id="3.40.50.1220">
    <property type="entry name" value="TPP-binding domain"/>
    <property type="match status" value="1"/>
</dbReference>
<dbReference type="InterPro" id="IPR029035">
    <property type="entry name" value="DHS-like_NAD/FAD-binding_dom"/>
</dbReference>
<evidence type="ECO:0000256" key="1">
    <source>
        <dbReference type="ARBA" id="ARBA00001947"/>
    </source>
</evidence>
<keyword evidence="7 12" id="KW-0862">Zinc</keyword>
<protein>
    <submittedName>
        <fullName evidence="15">NAD-dependent protein deacetylase hst1</fullName>
    </submittedName>
</protein>
<keyword evidence="4" id="KW-0678">Repressor</keyword>
<evidence type="ECO:0000256" key="11">
    <source>
        <dbReference type="ARBA" id="ARBA00023242"/>
    </source>
</evidence>
<dbReference type="STRING" id="45607.A0A2T0FHC9"/>
<keyword evidence="16" id="KW-1185">Reference proteome</keyword>
<dbReference type="InterPro" id="IPR026591">
    <property type="entry name" value="Sirtuin_cat_small_dom_sf"/>
</dbReference>
<dbReference type="GO" id="GO:0046970">
    <property type="term" value="F:histone H4K16 deacetylase activity, NAD-dependent"/>
    <property type="evidence" value="ECO:0007669"/>
    <property type="project" value="TreeGrafter"/>
</dbReference>
<feature type="binding site" evidence="12">
    <location>
        <position position="314"/>
    </location>
    <ligand>
        <name>Zn(2+)</name>
        <dbReference type="ChEBI" id="CHEBI:29105"/>
    </ligand>
</feature>
<dbReference type="OrthoDB" id="420264at2759"/>
<comment type="caution">
    <text evidence="15">The sequence shown here is derived from an EMBL/GenBank/DDBJ whole genome shotgun (WGS) entry which is preliminary data.</text>
</comment>
<dbReference type="GO" id="GO:0005634">
    <property type="term" value="C:nucleus"/>
    <property type="evidence" value="ECO:0007669"/>
    <property type="project" value="UniProtKB-SubCell"/>
</dbReference>
<evidence type="ECO:0000256" key="3">
    <source>
        <dbReference type="ARBA" id="ARBA00006924"/>
    </source>
</evidence>
<keyword evidence="10" id="KW-0804">Transcription</keyword>
<dbReference type="PROSITE" id="PS50305">
    <property type="entry name" value="SIRTUIN"/>
    <property type="match status" value="1"/>
</dbReference>
<reference evidence="15 16" key="1">
    <citation type="submission" date="2017-04" db="EMBL/GenBank/DDBJ databases">
        <title>Genome sequencing of [Candida] sorbophila.</title>
        <authorList>
            <person name="Ahn J.O."/>
        </authorList>
    </citation>
    <scope>NUCLEOTIDE SEQUENCE [LARGE SCALE GENOMIC DNA]</scope>
    <source>
        <strain evidence="15 16">DS02</strain>
    </source>
</reference>
<feature type="binding site" evidence="12">
    <location>
        <position position="338"/>
    </location>
    <ligand>
        <name>Zn(2+)</name>
        <dbReference type="ChEBI" id="CHEBI:29105"/>
    </ligand>
</feature>
<evidence type="ECO:0000256" key="12">
    <source>
        <dbReference type="PROSITE-ProRule" id="PRU00236"/>
    </source>
</evidence>
<feature type="active site" description="Proton acceptor" evidence="12">
    <location>
        <position position="306"/>
    </location>
</feature>